<dbReference type="GO" id="GO:0004582">
    <property type="term" value="F:dolichyl-phosphate beta-D-mannosyltransferase activity"/>
    <property type="evidence" value="ECO:0007669"/>
    <property type="project" value="UniProtKB-UniRule"/>
</dbReference>
<comment type="caution">
    <text evidence="8">The sequence shown here is derived from an EMBL/GenBank/DDBJ whole genome shotgun (WGS) entry which is preliminary data.</text>
</comment>
<evidence type="ECO:0000256" key="6">
    <source>
        <dbReference type="RuleBase" id="RU365083"/>
    </source>
</evidence>
<dbReference type="InterPro" id="IPR029044">
    <property type="entry name" value="Nucleotide-diphossugar_trans"/>
</dbReference>
<reference evidence="8" key="1">
    <citation type="journal article" date="2024" name="Gigascience">
        <title>Chromosome-level genome of the poultry shaft louse Menopon gallinae provides insight into the host-switching and adaptive evolution of parasitic lice.</title>
        <authorList>
            <person name="Xu Y."/>
            <person name="Ma L."/>
            <person name="Liu S."/>
            <person name="Liang Y."/>
            <person name="Liu Q."/>
            <person name="He Z."/>
            <person name="Tian L."/>
            <person name="Duan Y."/>
            <person name="Cai W."/>
            <person name="Li H."/>
            <person name="Song F."/>
        </authorList>
    </citation>
    <scope>NUCLEOTIDE SEQUENCE</scope>
    <source>
        <strain evidence="8">Cailab_2023a</strain>
    </source>
</reference>
<protein>
    <recommendedName>
        <fullName evidence="3 6">Dolichol-phosphate mannosyltransferase subunit 1</fullName>
        <ecNumber evidence="2 6">2.4.1.83</ecNumber>
    </recommendedName>
</protein>
<feature type="domain" description="Glycosyltransferase 2-like" evidence="7">
    <location>
        <begin position="7"/>
        <end position="171"/>
    </location>
</feature>
<dbReference type="PANTHER" id="PTHR43398">
    <property type="entry name" value="DOLICHOL-PHOSPHATE MANNOSYLTRANSFERASE SUBUNIT 1"/>
    <property type="match status" value="1"/>
</dbReference>
<dbReference type="InterPro" id="IPR001173">
    <property type="entry name" value="Glyco_trans_2-like"/>
</dbReference>
<evidence type="ECO:0000256" key="5">
    <source>
        <dbReference type="ARBA" id="ARBA00022679"/>
    </source>
</evidence>
<comment type="subcellular location">
    <subcellularLocation>
        <location evidence="6">Endoplasmic reticulum</location>
    </subcellularLocation>
</comment>
<comment type="subunit">
    <text evidence="6">Component of the dolichol-phosphate mannose (DPM) synthase complex.</text>
</comment>
<keyword evidence="5 6" id="KW-0808">Transferase</keyword>
<evidence type="ECO:0000256" key="1">
    <source>
        <dbReference type="ARBA" id="ARBA00006739"/>
    </source>
</evidence>
<sequence>MSPMYNIILPTYNEAENLERLVHMIHKEFTGMSREYRVVVVDDNSPDGTFARAEALSKTYNVTPVKRCRKLGLASAYAAGLEHCTGEYVFTMDADISHDPKYLQAFIAAQNSGCCDVVMSTRYSSEGGVYGWSFWRKMMSRGANNIAQVVLGIECTDATSGYRLYKRSVLEFLLARATSIGYSIQMEIAYLAEACSMRIAEVPIVFVDRERGRSKCGPAEVLYFLVAVLVLFARP</sequence>
<dbReference type="GO" id="GO:0006506">
    <property type="term" value="P:GPI anchor biosynthetic process"/>
    <property type="evidence" value="ECO:0007669"/>
    <property type="project" value="TreeGrafter"/>
</dbReference>
<comment type="similarity">
    <text evidence="1 6">Belongs to the glycosyltransferase 2 family.</text>
</comment>
<proteinExistence type="inferred from homology"/>
<dbReference type="SUPFAM" id="SSF53448">
    <property type="entry name" value="Nucleotide-diphospho-sugar transferases"/>
    <property type="match status" value="1"/>
</dbReference>
<name>A0AAW2H721_9NEOP</name>
<organism evidence="8">
    <name type="scientific">Menopon gallinae</name>
    <name type="common">poultry shaft louse</name>
    <dbReference type="NCBI Taxonomy" id="328185"/>
    <lineage>
        <taxon>Eukaryota</taxon>
        <taxon>Metazoa</taxon>
        <taxon>Ecdysozoa</taxon>
        <taxon>Arthropoda</taxon>
        <taxon>Hexapoda</taxon>
        <taxon>Insecta</taxon>
        <taxon>Pterygota</taxon>
        <taxon>Neoptera</taxon>
        <taxon>Paraneoptera</taxon>
        <taxon>Psocodea</taxon>
        <taxon>Troctomorpha</taxon>
        <taxon>Phthiraptera</taxon>
        <taxon>Amblycera</taxon>
        <taxon>Menoponidae</taxon>
        <taxon>Menopon</taxon>
    </lineage>
</organism>
<dbReference type="GO" id="GO:0006488">
    <property type="term" value="P:dolichol-linked oligosaccharide biosynthetic process"/>
    <property type="evidence" value="ECO:0007669"/>
    <property type="project" value="TreeGrafter"/>
</dbReference>
<keyword evidence="4 6" id="KW-0328">Glycosyltransferase</keyword>
<comment type="function">
    <text evidence="6">Transfers mannose from GDP-mannose to dolichol monophosphate to form dolichol phosphate mannose (Dol-P-Man) which is the mannosyl donor in pathways leading to N-glycosylation, glycosyl phosphatidylinositol membrane anchoring, and O-mannosylation of proteins.</text>
</comment>
<dbReference type="GO" id="GO:0035269">
    <property type="term" value="P:protein O-linked glycosylation via mannose"/>
    <property type="evidence" value="ECO:0007669"/>
    <property type="project" value="TreeGrafter"/>
</dbReference>
<dbReference type="AlphaFoldDB" id="A0AAW2H721"/>
<dbReference type="PANTHER" id="PTHR43398:SF1">
    <property type="entry name" value="DOLICHOL-PHOSPHATE MANNOSYLTRANSFERASE SUBUNIT 1"/>
    <property type="match status" value="1"/>
</dbReference>
<accession>A0AAW2H721</accession>
<comment type="pathway">
    <text evidence="6">Protein modification; protein glycosylation.</text>
</comment>
<evidence type="ECO:0000259" key="7">
    <source>
        <dbReference type="Pfam" id="PF00535"/>
    </source>
</evidence>
<keyword evidence="6" id="KW-0256">Endoplasmic reticulum</keyword>
<dbReference type="Pfam" id="PF00535">
    <property type="entry name" value="Glycos_transf_2"/>
    <property type="match status" value="1"/>
</dbReference>
<evidence type="ECO:0000256" key="3">
    <source>
        <dbReference type="ARBA" id="ARBA00014858"/>
    </source>
</evidence>
<evidence type="ECO:0000256" key="2">
    <source>
        <dbReference type="ARBA" id="ARBA00012704"/>
    </source>
</evidence>
<dbReference type="CDD" id="cd06442">
    <property type="entry name" value="DPM1_like"/>
    <property type="match status" value="1"/>
</dbReference>
<dbReference type="Gene3D" id="3.90.550.10">
    <property type="entry name" value="Spore Coat Polysaccharide Biosynthesis Protein SpsA, Chain A"/>
    <property type="match status" value="1"/>
</dbReference>
<dbReference type="EC" id="2.4.1.83" evidence="2 6"/>
<evidence type="ECO:0000256" key="4">
    <source>
        <dbReference type="ARBA" id="ARBA00022676"/>
    </source>
</evidence>
<dbReference type="EMBL" id="JARGDH010000006">
    <property type="protein sequence ID" value="KAL0265554.1"/>
    <property type="molecule type" value="Genomic_DNA"/>
</dbReference>
<comment type="catalytic activity">
    <reaction evidence="6">
        <text>a di-trans,poly-cis-dolichyl phosphate + GDP-alpha-D-mannose = a di-trans,poly-cis-dolichyl beta-D-mannosyl phosphate + GDP</text>
        <dbReference type="Rhea" id="RHEA:21184"/>
        <dbReference type="Rhea" id="RHEA-COMP:19498"/>
        <dbReference type="Rhea" id="RHEA-COMP:19501"/>
        <dbReference type="ChEBI" id="CHEBI:57527"/>
        <dbReference type="ChEBI" id="CHEBI:57683"/>
        <dbReference type="ChEBI" id="CHEBI:58189"/>
        <dbReference type="ChEBI" id="CHEBI:58211"/>
    </reaction>
</comment>
<dbReference type="GO" id="GO:0005789">
    <property type="term" value="C:endoplasmic reticulum membrane"/>
    <property type="evidence" value="ECO:0007669"/>
    <property type="project" value="TreeGrafter"/>
</dbReference>
<dbReference type="FunFam" id="3.90.550.10:FF:000122">
    <property type="entry name" value="Dolichol-phosphate mannosyltransferase subunit 1"/>
    <property type="match status" value="1"/>
</dbReference>
<dbReference type="InterPro" id="IPR039528">
    <property type="entry name" value="DPM1-like"/>
</dbReference>
<evidence type="ECO:0000313" key="8">
    <source>
        <dbReference type="EMBL" id="KAL0265554.1"/>
    </source>
</evidence>
<gene>
    <name evidence="8" type="ORF">PYX00_011266</name>
</gene>